<feature type="region of interest" description="Disordered" evidence="3">
    <location>
        <begin position="246"/>
        <end position="268"/>
    </location>
</feature>
<dbReference type="PANTHER" id="PTHR11941:SF54">
    <property type="entry name" value="ENOYL-COA HYDRATASE, MITOCHONDRIAL"/>
    <property type="match status" value="1"/>
</dbReference>
<organism evidence="4 5">
    <name type="scientific">Streptomyces sodiiphilus</name>
    <dbReference type="NCBI Taxonomy" id="226217"/>
    <lineage>
        <taxon>Bacteria</taxon>
        <taxon>Bacillati</taxon>
        <taxon>Actinomycetota</taxon>
        <taxon>Actinomycetes</taxon>
        <taxon>Kitasatosporales</taxon>
        <taxon>Streptomycetaceae</taxon>
        <taxon>Streptomyces</taxon>
    </lineage>
</organism>
<dbReference type="RefSeq" id="WP_344260517.1">
    <property type="nucleotide sequence ID" value="NZ_BAAAMJ010000016.1"/>
</dbReference>
<evidence type="ECO:0000313" key="5">
    <source>
        <dbReference type="Proteomes" id="UP001501303"/>
    </source>
</evidence>
<name>A0ABN2P3H3_9ACTN</name>
<accession>A0ABN2P3H3</accession>
<dbReference type="InterPro" id="IPR029045">
    <property type="entry name" value="ClpP/crotonase-like_dom_sf"/>
</dbReference>
<dbReference type="Proteomes" id="UP001501303">
    <property type="component" value="Unassembled WGS sequence"/>
</dbReference>
<sequence>MATVTETGHTGRDLVRYETAGPVAVIELHRPHRLNAVTDAVSRELSTALRRAVAEGARAVVLTGAGRAFCSGHDLKEPAGAEDSLMARERLERLQDVTRVIKRSPVPVIAAVHGWAVGAGCEWALACDLVVAAEYTRFSFPEAGVGLTVTNGVSQLLAAVLGPQRAKYLLMTGTVFTAEEAQGWGLVNEVVPAGEHRGHALALAERLLGQPPVSLALAKEAVDRGLGTTLEEALATEVDLSMRVVDTGPPVSVPAPAPEGSRQKREDS</sequence>
<evidence type="ECO:0000256" key="3">
    <source>
        <dbReference type="SAM" id="MobiDB-lite"/>
    </source>
</evidence>
<comment type="caution">
    <text evidence="4">The sequence shown here is derived from an EMBL/GenBank/DDBJ whole genome shotgun (WGS) entry which is preliminary data.</text>
</comment>
<protein>
    <submittedName>
        <fullName evidence="4">Enoyl-CoA hydratase/isomerase family protein</fullName>
    </submittedName>
</protein>
<evidence type="ECO:0000256" key="1">
    <source>
        <dbReference type="ARBA" id="ARBA00005254"/>
    </source>
</evidence>
<evidence type="ECO:0000256" key="2">
    <source>
        <dbReference type="RuleBase" id="RU003707"/>
    </source>
</evidence>
<comment type="similarity">
    <text evidence="1 2">Belongs to the enoyl-CoA hydratase/isomerase family.</text>
</comment>
<gene>
    <name evidence="4" type="ORF">GCM10009716_19680</name>
</gene>
<reference evidence="4 5" key="1">
    <citation type="journal article" date="2019" name="Int. J. Syst. Evol. Microbiol.">
        <title>The Global Catalogue of Microorganisms (GCM) 10K type strain sequencing project: providing services to taxonomists for standard genome sequencing and annotation.</title>
        <authorList>
            <consortium name="The Broad Institute Genomics Platform"/>
            <consortium name="The Broad Institute Genome Sequencing Center for Infectious Disease"/>
            <person name="Wu L."/>
            <person name="Ma J."/>
        </authorList>
    </citation>
    <scope>NUCLEOTIDE SEQUENCE [LARGE SCALE GENOMIC DNA]</scope>
    <source>
        <strain evidence="4 5">JCM 13581</strain>
    </source>
</reference>
<proteinExistence type="inferred from homology"/>
<evidence type="ECO:0000313" key="4">
    <source>
        <dbReference type="EMBL" id="GAA1909881.1"/>
    </source>
</evidence>
<dbReference type="InterPro" id="IPR018376">
    <property type="entry name" value="Enoyl-CoA_hyd/isom_CS"/>
</dbReference>
<dbReference type="InterPro" id="IPR001753">
    <property type="entry name" value="Enoyl-CoA_hydra/iso"/>
</dbReference>
<dbReference type="SUPFAM" id="SSF52096">
    <property type="entry name" value="ClpP/crotonase"/>
    <property type="match status" value="1"/>
</dbReference>
<dbReference type="CDD" id="cd06558">
    <property type="entry name" value="crotonase-like"/>
    <property type="match status" value="1"/>
</dbReference>
<dbReference type="EMBL" id="BAAAMJ010000016">
    <property type="protein sequence ID" value="GAA1909881.1"/>
    <property type="molecule type" value="Genomic_DNA"/>
</dbReference>
<dbReference type="PROSITE" id="PS00166">
    <property type="entry name" value="ENOYL_COA_HYDRATASE"/>
    <property type="match status" value="1"/>
</dbReference>
<keyword evidence="5" id="KW-1185">Reference proteome</keyword>
<dbReference type="Gene3D" id="3.90.226.10">
    <property type="entry name" value="2-enoyl-CoA Hydratase, Chain A, domain 1"/>
    <property type="match status" value="1"/>
</dbReference>
<dbReference type="Pfam" id="PF00378">
    <property type="entry name" value="ECH_1"/>
    <property type="match status" value="1"/>
</dbReference>
<dbReference type="PANTHER" id="PTHR11941">
    <property type="entry name" value="ENOYL-COA HYDRATASE-RELATED"/>
    <property type="match status" value="1"/>
</dbReference>